<dbReference type="Proteomes" id="UP000596252">
    <property type="component" value="Chromosome"/>
</dbReference>
<name>A0ABX7G179_9GAMM</name>
<gene>
    <name evidence="1" type="ORF">JQC75_14435</name>
</gene>
<keyword evidence="2" id="KW-1185">Reference proteome</keyword>
<evidence type="ECO:0000313" key="1">
    <source>
        <dbReference type="EMBL" id="QRH01048.1"/>
    </source>
</evidence>
<dbReference type="EMBL" id="CP069213">
    <property type="protein sequence ID" value="QRH01048.1"/>
    <property type="molecule type" value="Genomic_DNA"/>
</dbReference>
<sequence length="166" mass="18847">MPTSLNHQHSFILNRAHFEECFDESVTPLTGPKRHIKTLGFGLMTFALLASPLPSYVGWFFLGLTVLEFLSVRYQRTWWLWRQLMSRAAGNEVTVTLTDKLLITESLGQKRELAWDSLDAITPTARGFLLQRGRARQYLSASGLSPEALAFLTNFNSAHDEAQMEQ</sequence>
<dbReference type="RefSeq" id="WP_203324743.1">
    <property type="nucleotide sequence ID" value="NZ_CP069213.1"/>
</dbReference>
<organism evidence="1 2">
    <name type="scientific">Shewanella litorisediminis</name>
    <dbReference type="NCBI Taxonomy" id="1173586"/>
    <lineage>
        <taxon>Bacteria</taxon>
        <taxon>Pseudomonadati</taxon>
        <taxon>Pseudomonadota</taxon>
        <taxon>Gammaproteobacteria</taxon>
        <taxon>Alteromonadales</taxon>
        <taxon>Shewanellaceae</taxon>
        <taxon>Shewanella</taxon>
    </lineage>
</organism>
<protein>
    <submittedName>
        <fullName evidence="1">YcxB family protein</fullName>
    </submittedName>
</protein>
<reference evidence="1 2" key="1">
    <citation type="journal article" date="2012" name="Antonie Van Leeuwenhoek">
        <title>Shewanella litorisediminis sp. nov., a gammaproteobacterium isolated from a tidal flat sediment.</title>
        <authorList>
            <person name="Lee M.H."/>
            <person name="Yoon J.H."/>
        </authorList>
    </citation>
    <scope>NUCLEOTIDE SEQUENCE [LARGE SCALE GENOMIC DNA]</scope>
    <source>
        <strain evidence="1 2">SMK1-12</strain>
    </source>
</reference>
<proteinExistence type="predicted"/>
<evidence type="ECO:0000313" key="2">
    <source>
        <dbReference type="Proteomes" id="UP000596252"/>
    </source>
</evidence>
<accession>A0ABX7G179</accession>